<name>A0A4R0NG95_9SPHI</name>
<organism evidence="2 3">
    <name type="scientific">Pedobacter hiemivivus</name>
    <dbReference type="NCBI Taxonomy" id="2530454"/>
    <lineage>
        <taxon>Bacteria</taxon>
        <taxon>Pseudomonadati</taxon>
        <taxon>Bacteroidota</taxon>
        <taxon>Sphingobacteriia</taxon>
        <taxon>Sphingobacteriales</taxon>
        <taxon>Sphingobacteriaceae</taxon>
        <taxon>Pedobacter</taxon>
    </lineage>
</organism>
<dbReference type="InterPro" id="IPR027417">
    <property type="entry name" value="P-loop_NTPase"/>
</dbReference>
<proteinExistence type="predicted"/>
<evidence type="ECO:0008006" key="4">
    <source>
        <dbReference type="Google" id="ProtNLM"/>
    </source>
</evidence>
<dbReference type="RefSeq" id="WP_131606847.1">
    <property type="nucleotide sequence ID" value="NZ_SJSM01000001.1"/>
</dbReference>
<dbReference type="Gene3D" id="3.40.50.300">
    <property type="entry name" value="P-loop containing nucleotide triphosphate hydrolases"/>
    <property type="match status" value="1"/>
</dbReference>
<comment type="caution">
    <text evidence="2">The sequence shown here is derived from an EMBL/GenBank/DDBJ whole genome shotgun (WGS) entry which is preliminary data.</text>
</comment>
<keyword evidence="1" id="KW-0175">Coiled coil</keyword>
<accession>A0A4R0NG95</accession>
<evidence type="ECO:0000313" key="3">
    <source>
        <dbReference type="Proteomes" id="UP000291117"/>
    </source>
</evidence>
<dbReference type="OrthoDB" id="853948at2"/>
<sequence length="571" mass="65055">MQSLKFERLLVLSDSNKSANRFQFSPRLNLITAKDNSVGKSTLAKLLFWALGCPPVLDTKWADQDSKTIIDFKIGEQKYSIKRYKNLMELKVGNELPIKFDKITGEYSEKMAKLLNFKVLLPNKSSRVLEVPSPAYYFLPFYIDQKKSWSEAWNNFEGFQQYADWKSTVIKYHVGLLTPGYFELELEKYQKSNQQNQINEGINKINIALEIVEDYIPEVKLSTFNNQKFEAMTHEIRVDLESLEKTQESLLHEFVLIQGEKSYLQKQKEISEGIISNLQDDYKFAVENILGDELECPLCGTFHTNTLADRASIMTDLAQAEKQLSNITSDIQTLEQRIAASQEDLSTARSQIQSINEKYVISDEGVGVTYGNIIKRMGADSLRENVQADKDLRLLEVTTIEGEIKDIKKTQAGLLTLEEKKVITDDFIAIFSKFIDLLGAEAVNLSKIKSPLDYAKIIKEGGAAEGSRAILAYYLTIYSLVNRHAKEVNAPLVIDTPNQHEQSSANYDKIIKILTSELNQKSQIFLCAMDNPQLSPYAEKANVITLDKSKLLSLDQYEEVKNLFDNWYKVN</sequence>
<keyword evidence="3" id="KW-1185">Reference proteome</keyword>
<reference evidence="2 3" key="1">
    <citation type="submission" date="2019-02" db="EMBL/GenBank/DDBJ databases">
        <title>Pedobacter sp. RP-3-8 sp. nov., isolated from Arctic soil.</title>
        <authorList>
            <person name="Dahal R.H."/>
        </authorList>
    </citation>
    <scope>NUCLEOTIDE SEQUENCE [LARGE SCALE GENOMIC DNA]</scope>
    <source>
        <strain evidence="2 3">RP-3-8</strain>
    </source>
</reference>
<gene>
    <name evidence="2" type="ORF">EZ444_02370</name>
</gene>
<protein>
    <recommendedName>
        <fullName evidence="4">Rad50/SbcC-type AAA domain-containing protein</fullName>
    </recommendedName>
</protein>
<feature type="coiled-coil region" evidence="1">
    <location>
        <begin position="317"/>
        <end position="358"/>
    </location>
</feature>
<evidence type="ECO:0000256" key="1">
    <source>
        <dbReference type="SAM" id="Coils"/>
    </source>
</evidence>
<dbReference type="EMBL" id="SJSM01000001">
    <property type="protein sequence ID" value="TCC99541.1"/>
    <property type="molecule type" value="Genomic_DNA"/>
</dbReference>
<dbReference type="AlphaFoldDB" id="A0A4R0NG95"/>
<evidence type="ECO:0000313" key="2">
    <source>
        <dbReference type="EMBL" id="TCC99541.1"/>
    </source>
</evidence>
<dbReference type="Proteomes" id="UP000291117">
    <property type="component" value="Unassembled WGS sequence"/>
</dbReference>